<evidence type="ECO:0000313" key="3">
    <source>
        <dbReference type="Proteomes" id="UP000033140"/>
    </source>
</evidence>
<sequence length="118" mass="12865">MEVCAAAADSPRKEGNRLRGRKCKGASLHDPIFCFCLAWALGTPLSIVNPLILSFLRLAGCSAVKRPSASRQPSNGPHWQTNVRLSNEGPQPERLPKALRGAQNSRAGYKFPRNEGLK</sequence>
<dbReference type="Proteomes" id="UP000033140">
    <property type="component" value="Unassembled WGS sequence"/>
</dbReference>
<reference evidence="2 3" key="1">
    <citation type="journal article" date="2011" name="J. Gen. Appl. Microbiol.">
        <title>Draft genome sequencing of the enigmatic yeast Saitoella complicata.</title>
        <authorList>
            <person name="Nishida H."/>
            <person name="Hamamoto M."/>
            <person name="Sugiyama J."/>
        </authorList>
    </citation>
    <scope>NUCLEOTIDE SEQUENCE [LARGE SCALE GENOMIC DNA]</scope>
    <source>
        <strain evidence="2 3">NRRL Y-17804</strain>
    </source>
</reference>
<evidence type="ECO:0000313" key="2">
    <source>
        <dbReference type="EMBL" id="GAO50412.1"/>
    </source>
</evidence>
<comment type="caution">
    <text evidence="2">The sequence shown here is derived from an EMBL/GenBank/DDBJ whole genome shotgun (WGS) entry which is preliminary data.</text>
</comment>
<proteinExistence type="predicted"/>
<protein>
    <submittedName>
        <fullName evidence="2">Uncharacterized protein</fullName>
    </submittedName>
</protein>
<gene>
    <name evidence="2" type="ORF">G7K_4538-t1</name>
</gene>
<organism evidence="2 3">
    <name type="scientific">Saitoella complicata (strain BCRC 22490 / CBS 7301 / JCM 7358 / NBRC 10748 / NRRL Y-17804)</name>
    <dbReference type="NCBI Taxonomy" id="698492"/>
    <lineage>
        <taxon>Eukaryota</taxon>
        <taxon>Fungi</taxon>
        <taxon>Dikarya</taxon>
        <taxon>Ascomycota</taxon>
        <taxon>Taphrinomycotina</taxon>
        <taxon>Taphrinomycotina incertae sedis</taxon>
        <taxon>Saitoella</taxon>
    </lineage>
</organism>
<dbReference type="EMBL" id="BACD03000032">
    <property type="protein sequence ID" value="GAO50412.1"/>
    <property type="molecule type" value="Genomic_DNA"/>
</dbReference>
<feature type="region of interest" description="Disordered" evidence="1">
    <location>
        <begin position="66"/>
        <end position="118"/>
    </location>
</feature>
<dbReference type="AlphaFoldDB" id="A0A0E9NKM1"/>
<name>A0A0E9NKM1_SAICN</name>
<reference evidence="2 3" key="2">
    <citation type="journal article" date="2014" name="J. Gen. Appl. Microbiol.">
        <title>The early diverging ascomycetous budding yeast Saitoella complicata has three histone deacetylases belonging to the Clr6, Hos2, and Rpd3 lineages.</title>
        <authorList>
            <person name="Nishida H."/>
            <person name="Matsumoto T."/>
            <person name="Kondo S."/>
            <person name="Hamamoto M."/>
            <person name="Yoshikawa H."/>
        </authorList>
    </citation>
    <scope>NUCLEOTIDE SEQUENCE [LARGE SCALE GENOMIC DNA]</scope>
    <source>
        <strain evidence="2 3">NRRL Y-17804</strain>
    </source>
</reference>
<reference evidence="2 3" key="3">
    <citation type="journal article" date="2015" name="Genome Announc.">
        <title>Draft Genome Sequence of the Archiascomycetous Yeast Saitoella complicata.</title>
        <authorList>
            <person name="Yamauchi K."/>
            <person name="Kondo S."/>
            <person name="Hamamoto M."/>
            <person name="Takahashi Y."/>
            <person name="Ogura Y."/>
            <person name="Hayashi T."/>
            <person name="Nishida H."/>
        </authorList>
    </citation>
    <scope>NUCLEOTIDE SEQUENCE [LARGE SCALE GENOMIC DNA]</scope>
    <source>
        <strain evidence="2 3">NRRL Y-17804</strain>
    </source>
</reference>
<accession>A0A0E9NKM1</accession>
<evidence type="ECO:0000256" key="1">
    <source>
        <dbReference type="SAM" id="MobiDB-lite"/>
    </source>
</evidence>
<feature type="compositionally biased region" description="Polar residues" evidence="1">
    <location>
        <begin position="69"/>
        <end position="89"/>
    </location>
</feature>
<keyword evidence="3" id="KW-1185">Reference proteome</keyword>